<feature type="compositionally biased region" description="Polar residues" evidence="37">
    <location>
        <begin position="150"/>
        <end position="167"/>
    </location>
</feature>
<dbReference type="GO" id="GO:0016605">
    <property type="term" value="C:PML body"/>
    <property type="evidence" value="ECO:0007669"/>
    <property type="project" value="UniProtKB-SubCell"/>
</dbReference>
<name>A0A4Z2C4Q8_9TELE</name>
<dbReference type="Pfam" id="PF25021">
    <property type="entry name" value="TEN_NHL"/>
    <property type="match status" value="1"/>
</dbReference>
<dbReference type="InterPro" id="IPR056820">
    <property type="entry name" value="TEN_TTR-like"/>
</dbReference>
<dbReference type="InterPro" id="IPR056822">
    <property type="entry name" value="TEN_NHL"/>
</dbReference>
<feature type="region of interest" description="Disordered" evidence="37">
    <location>
        <begin position="361"/>
        <end position="396"/>
    </location>
</feature>
<dbReference type="InterPro" id="IPR009471">
    <property type="entry name" value="Ten_N"/>
</dbReference>
<feature type="region of interest" description="Disordered" evidence="37">
    <location>
        <begin position="219"/>
        <end position="242"/>
    </location>
</feature>
<evidence type="ECO:0000256" key="32">
    <source>
        <dbReference type="ARBA" id="ARBA00077041"/>
    </source>
</evidence>
<dbReference type="GO" id="GO:0030426">
    <property type="term" value="C:growth cone"/>
    <property type="evidence" value="ECO:0007669"/>
    <property type="project" value="UniProtKB-SubCell"/>
</dbReference>
<comment type="function">
    <text evidence="35">Involved in neural development, regulating the establishment of proper connectivity within the nervous system. Acts as a ligand of the ADGRL1 and ADGRL3 receptors that are expressed at the surface of adjacent cells. Promotes the formation of filopodia and enlarged growth cone in neuronal cells. Mediates axon guidance and homophilic and heterophilic cell-cell adhesion. May function as a cellular signal transducer.</text>
</comment>
<feature type="compositionally biased region" description="Pro residues" evidence="37">
    <location>
        <begin position="193"/>
        <end position="202"/>
    </location>
</feature>
<evidence type="ECO:0000256" key="17">
    <source>
        <dbReference type="ARBA" id="ARBA00022889"/>
    </source>
</evidence>
<feature type="disulfide bond" evidence="36">
    <location>
        <begin position="774"/>
        <end position="784"/>
    </location>
</feature>
<gene>
    <name evidence="41" type="ORF">fugu_013410</name>
</gene>
<evidence type="ECO:0000256" key="38">
    <source>
        <dbReference type="SAM" id="Phobius"/>
    </source>
</evidence>
<keyword evidence="24" id="KW-0804">Transcription</keyword>
<evidence type="ECO:0000256" key="20">
    <source>
        <dbReference type="ARBA" id="ARBA00023018"/>
    </source>
</evidence>
<dbReference type="FunFam" id="2.120.10.30:FF:000005">
    <property type="entry name" value="Teneurin transmembrane protein 4"/>
    <property type="match status" value="1"/>
</dbReference>
<dbReference type="InterPro" id="IPR011042">
    <property type="entry name" value="6-blade_b-propeller_TolB-like"/>
</dbReference>
<feature type="domain" description="EGF-like" evidence="39">
    <location>
        <begin position="599"/>
        <end position="631"/>
    </location>
</feature>
<feature type="compositionally biased region" description="Basic and acidic residues" evidence="37">
    <location>
        <begin position="45"/>
        <end position="64"/>
    </location>
</feature>
<keyword evidence="18 38" id="KW-1133">Transmembrane helix</keyword>
<evidence type="ECO:0000256" key="18">
    <source>
        <dbReference type="ARBA" id="ARBA00022989"/>
    </source>
</evidence>
<dbReference type="EMBL" id="SWLE01000006">
    <property type="protein sequence ID" value="TNM98846.1"/>
    <property type="molecule type" value="Genomic_DNA"/>
</dbReference>
<protein>
    <recommendedName>
        <fullName evidence="31">Teneurin-2</fullName>
    </recommendedName>
    <alternativeName>
        <fullName evidence="33">Protein Odd Oz/ten-m homolog 2</fullName>
    </alternativeName>
    <alternativeName>
        <fullName evidence="32">Tenascin-M2</fullName>
    </alternativeName>
    <alternativeName>
        <fullName evidence="34">Teneurin transmembrane protein 2</fullName>
    </alternativeName>
</protein>
<dbReference type="InterPro" id="IPR056823">
    <property type="entry name" value="TEN-like_YD-shell"/>
</dbReference>
<dbReference type="GO" id="GO:0007157">
    <property type="term" value="P:heterophilic cell-cell adhesion via plasma membrane cell adhesion molecules"/>
    <property type="evidence" value="ECO:0007669"/>
    <property type="project" value="TreeGrafter"/>
</dbReference>
<dbReference type="InterPro" id="IPR011047">
    <property type="entry name" value="Quinoprotein_ADH-like_sf"/>
</dbReference>
<evidence type="ECO:0000256" key="26">
    <source>
        <dbReference type="ARBA" id="ARBA00023242"/>
    </source>
</evidence>
<evidence type="ECO:0000256" key="21">
    <source>
        <dbReference type="ARBA" id="ARBA00023034"/>
    </source>
</evidence>
<dbReference type="FunFam" id="2.10.25.10:FF:000013">
    <property type="entry name" value="Teneurin transmembrane protein 4"/>
    <property type="match status" value="1"/>
</dbReference>
<dbReference type="GO" id="GO:0005794">
    <property type="term" value="C:Golgi apparatus"/>
    <property type="evidence" value="ECO:0007669"/>
    <property type="project" value="UniProtKB-SubCell"/>
</dbReference>
<evidence type="ECO:0000256" key="12">
    <source>
        <dbReference type="ARBA" id="ARBA00022536"/>
    </source>
</evidence>
<keyword evidence="23 36" id="KW-1015">Disulfide bond</keyword>
<dbReference type="SUPFAM" id="SSF63825">
    <property type="entry name" value="YWTD domain"/>
    <property type="match status" value="1"/>
</dbReference>
<dbReference type="CDD" id="cd00054">
    <property type="entry name" value="EGF_CA"/>
    <property type="match status" value="1"/>
</dbReference>
<evidence type="ECO:0000256" key="13">
    <source>
        <dbReference type="ARBA" id="ARBA00022685"/>
    </source>
</evidence>
<feature type="disulfide bond" evidence="36">
    <location>
        <begin position="688"/>
        <end position="697"/>
    </location>
</feature>
<feature type="compositionally biased region" description="Basic and acidic residues" evidence="37">
    <location>
        <begin position="168"/>
        <end position="177"/>
    </location>
</feature>
<keyword evidence="26" id="KW-0539">Nucleus</keyword>
<dbReference type="InterPro" id="IPR057629">
    <property type="entry name" value="Teneurin1-4_GBD"/>
</dbReference>
<feature type="compositionally biased region" description="Low complexity" evidence="37">
    <location>
        <begin position="227"/>
        <end position="242"/>
    </location>
</feature>
<evidence type="ECO:0000256" key="8">
    <source>
        <dbReference type="ARBA" id="ARBA00009385"/>
    </source>
</evidence>
<evidence type="ECO:0000256" key="33">
    <source>
        <dbReference type="ARBA" id="ARBA00081436"/>
    </source>
</evidence>
<evidence type="ECO:0000259" key="39">
    <source>
        <dbReference type="PROSITE" id="PS50026"/>
    </source>
</evidence>
<dbReference type="FunFam" id="2.120.10.30:FF:000006">
    <property type="entry name" value="Teneurin transmembrane protein 4"/>
    <property type="match status" value="1"/>
</dbReference>
<evidence type="ECO:0000256" key="15">
    <source>
        <dbReference type="ARBA" id="ARBA00022737"/>
    </source>
</evidence>
<keyword evidence="12 36" id="KW-0245">EGF-like domain</keyword>
<evidence type="ECO:0000256" key="7">
    <source>
        <dbReference type="ARBA" id="ARBA00004624"/>
    </source>
</evidence>
<dbReference type="GO" id="GO:0046982">
    <property type="term" value="F:protein heterodimerization activity"/>
    <property type="evidence" value="ECO:0007669"/>
    <property type="project" value="TreeGrafter"/>
</dbReference>
<dbReference type="PROSITE" id="PS50026">
    <property type="entry name" value="EGF_3"/>
    <property type="match status" value="4"/>
</dbReference>
<evidence type="ECO:0000256" key="31">
    <source>
        <dbReference type="ARBA" id="ARBA00068165"/>
    </source>
</evidence>
<feature type="disulfide bond" evidence="36">
    <location>
        <begin position="733"/>
        <end position="743"/>
    </location>
</feature>
<feature type="region of interest" description="Disordered" evidence="37">
    <location>
        <begin position="1"/>
        <end position="205"/>
    </location>
</feature>
<evidence type="ECO:0000256" key="37">
    <source>
        <dbReference type="SAM" id="MobiDB-lite"/>
    </source>
</evidence>
<dbReference type="Proteomes" id="UP000516260">
    <property type="component" value="Chromosome 14"/>
</dbReference>
<evidence type="ECO:0000256" key="10">
    <source>
        <dbReference type="ARBA" id="ARBA00022490"/>
    </source>
</evidence>
<evidence type="ECO:0000313" key="41">
    <source>
        <dbReference type="EMBL" id="TNM98846.1"/>
    </source>
</evidence>
<dbReference type="Gene3D" id="2.180.10.10">
    <property type="entry name" value="RHS repeat-associated core"/>
    <property type="match status" value="1"/>
</dbReference>
<dbReference type="Pfam" id="PF15636">
    <property type="entry name" value="Tox-GHH"/>
    <property type="match status" value="1"/>
</dbReference>
<feature type="disulfide bond" evidence="36">
    <location>
        <begin position="621"/>
        <end position="630"/>
    </location>
</feature>
<keyword evidence="14 38" id="KW-0812">Transmembrane</keyword>
<keyword evidence="13" id="KW-0165">Cleavage on pair of basic residues</keyword>
<proteinExistence type="inferred from homology"/>
<evidence type="ECO:0000256" key="25">
    <source>
        <dbReference type="ARBA" id="ARBA00023180"/>
    </source>
</evidence>
<dbReference type="Gene3D" id="2.10.25.10">
    <property type="entry name" value="Laminin"/>
    <property type="match status" value="7"/>
</dbReference>
<dbReference type="GO" id="GO:0043197">
    <property type="term" value="C:dendritic spine"/>
    <property type="evidence" value="ECO:0007669"/>
    <property type="project" value="UniProtKB-SubCell"/>
</dbReference>
<keyword evidence="42" id="KW-1185">Reference proteome</keyword>
<evidence type="ECO:0000256" key="11">
    <source>
        <dbReference type="ARBA" id="ARBA00022491"/>
    </source>
</evidence>
<evidence type="ECO:0000256" key="22">
    <source>
        <dbReference type="ARBA" id="ARBA00023136"/>
    </source>
</evidence>
<evidence type="ECO:0000256" key="28">
    <source>
        <dbReference type="ARBA" id="ARBA00037805"/>
    </source>
</evidence>
<keyword evidence="11" id="KW-0678">Repressor</keyword>
<dbReference type="Pfam" id="PF23093">
    <property type="entry name" value="GBD_Tenm3"/>
    <property type="match status" value="1"/>
</dbReference>
<evidence type="ECO:0000256" key="14">
    <source>
        <dbReference type="ARBA" id="ARBA00022692"/>
    </source>
</evidence>
<dbReference type="FunFam" id="2.10.25.10:FF:000021">
    <property type="entry name" value="Teneurin transmembrane protein 2"/>
    <property type="match status" value="2"/>
</dbReference>
<keyword evidence="20" id="KW-0770">Synapse</keyword>
<dbReference type="PANTHER" id="PTHR11219:SF7">
    <property type="entry name" value="TENEURIN-1"/>
    <property type="match status" value="1"/>
</dbReference>
<dbReference type="Gene3D" id="2.60.120.260">
    <property type="entry name" value="Galactose-binding domain-like"/>
    <property type="match status" value="1"/>
</dbReference>
<keyword evidence="17" id="KW-0130">Cell adhesion</keyword>
<evidence type="ECO:0000256" key="16">
    <source>
        <dbReference type="ARBA" id="ARBA00022824"/>
    </source>
</evidence>
<evidence type="ECO:0000256" key="2">
    <source>
        <dbReference type="ARBA" id="ARBA00004322"/>
    </source>
</evidence>
<feature type="domain" description="Teneurin N-terminal" evidence="40">
    <location>
        <begin position="1"/>
        <end position="320"/>
    </location>
</feature>
<feature type="domain" description="EGF-like" evidence="39">
    <location>
        <begin position="770"/>
        <end position="805"/>
    </location>
</feature>
<dbReference type="InterPro" id="IPR057627">
    <property type="entry name" value="FN-plug_TEN1-4"/>
</dbReference>
<dbReference type="PROSITE" id="PS00022">
    <property type="entry name" value="EGF_1"/>
    <property type="match status" value="5"/>
</dbReference>
<comment type="similarity">
    <text evidence="8">Belongs to the tenascin family. Teneurin subfamily.</text>
</comment>
<dbReference type="InterPro" id="IPR028916">
    <property type="entry name" value="Tox-GHH_dom"/>
</dbReference>
<keyword evidence="16" id="KW-0256">Endoplasmic reticulum</keyword>
<comment type="subcellular location">
    <subcellularLocation>
        <location evidence="5">Cell projection</location>
        <location evidence="5">Dendritic spine</location>
    </subcellularLocation>
    <subcellularLocation>
        <location evidence="3">Cell projection</location>
        <location evidence="3">Filopodium</location>
    </subcellularLocation>
    <subcellularLocation>
        <location evidence="7">Cell projection</location>
        <location evidence="7">Growth cone</location>
    </subcellularLocation>
    <subcellularLocation>
        <location evidence="4">Cytoplasm</location>
    </subcellularLocation>
    <subcellularLocation>
        <location evidence="1">Endoplasmic reticulum</location>
    </subcellularLocation>
    <subcellularLocation>
        <location evidence="6">Golgi apparatus</location>
    </subcellularLocation>
    <subcellularLocation>
        <location evidence="2">Nucleus</location>
        <location evidence="2">PML body</location>
    </subcellularLocation>
    <subcellularLocation>
        <location evidence="28">Postsynaptic cell membrane</location>
        <topology evidence="28">Single-pass membrane protein</topology>
    </subcellularLocation>
    <subcellularLocation>
        <location evidence="29">Presynaptic cell membrane</location>
        <topology evidence="29">Single-pass membrane protein</topology>
    </subcellularLocation>
</comment>
<dbReference type="GO" id="GO:0050839">
    <property type="term" value="F:cell adhesion molecule binding"/>
    <property type="evidence" value="ECO:0007669"/>
    <property type="project" value="TreeGrafter"/>
</dbReference>
<keyword evidence="27" id="KW-0628">Postsynaptic cell membrane</keyword>
<dbReference type="GO" id="GO:0048666">
    <property type="term" value="P:neuron development"/>
    <property type="evidence" value="ECO:0007669"/>
    <property type="project" value="TreeGrafter"/>
</dbReference>
<keyword evidence="25" id="KW-0325">Glycoprotein</keyword>
<keyword evidence="22 38" id="KW-0472">Membrane</keyword>
<evidence type="ECO:0000256" key="19">
    <source>
        <dbReference type="ARBA" id="ARBA00023015"/>
    </source>
</evidence>
<dbReference type="Pfam" id="PF25023">
    <property type="entry name" value="TEN_YD-shell"/>
    <property type="match status" value="1"/>
</dbReference>
<dbReference type="SUPFAM" id="SSF57196">
    <property type="entry name" value="EGF/Laminin"/>
    <property type="match status" value="2"/>
</dbReference>
<evidence type="ECO:0000256" key="34">
    <source>
        <dbReference type="ARBA" id="ARBA00083964"/>
    </source>
</evidence>
<dbReference type="SMART" id="SM00181">
    <property type="entry name" value="EGF"/>
    <property type="match status" value="8"/>
</dbReference>
<dbReference type="PANTHER" id="PTHR11219">
    <property type="entry name" value="TENEURIN AND N-ACETYLGLUCOSAMINE-1-PHOSPHODIESTER ALPHA-N-ACETYLGLUCOSAMINIDASE"/>
    <property type="match status" value="1"/>
</dbReference>
<feature type="disulfide bond" evidence="36">
    <location>
        <begin position="795"/>
        <end position="804"/>
    </location>
</feature>
<dbReference type="FunFam" id="2.10.25.10:FF:000016">
    <property type="entry name" value="Teneurin transmembrane protein 2"/>
    <property type="match status" value="1"/>
</dbReference>
<dbReference type="Pfam" id="PF23538">
    <property type="entry name" value="Teneurin_ABD"/>
    <property type="match status" value="1"/>
</dbReference>
<feature type="disulfide bond" evidence="36">
    <location>
        <begin position="750"/>
        <end position="759"/>
    </location>
</feature>
<evidence type="ECO:0000256" key="1">
    <source>
        <dbReference type="ARBA" id="ARBA00004240"/>
    </source>
</evidence>
<evidence type="ECO:0000256" key="23">
    <source>
        <dbReference type="ARBA" id="ARBA00023157"/>
    </source>
</evidence>
<dbReference type="NCBIfam" id="TIGR03696">
    <property type="entry name" value="Rhs_assc_core"/>
    <property type="match status" value="1"/>
</dbReference>
<dbReference type="InterPro" id="IPR051216">
    <property type="entry name" value="Teneurin"/>
</dbReference>
<dbReference type="GO" id="GO:0042734">
    <property type="term" value="C:presynaptic membrane"/>
    <property type="evidence" value="ECO:0007669"/>
    <property type="project" value="UniProtKB-SubCell"/>
</dbReference>
<dbReference type="GO" id="GO:0042803">
    <property type="term" value="F:protein homodimerization activity"/>
    <property type="evidence" value="ECO:0007669"/>
    <property type="project" value="TreeGrafter"/>
</dbReference>
<keyword evidence="19" id="KW-0805">Transcription regulation</keyword>
<dbReference type="SUPFAM" id="SSF50998">
    <property type="entry name" value="Quinoprotein alcohol dehydrogenase-like"/>
    <property type="match status" value="1"/>
</dbReference>
<keyword evidence="10" id="KW-0963">Cytoplasm</keyword>
<evidence type="ECO:0000256" key="35">
    <source>
        <dbReference type="ARBA" id="ARBA00093288"/>
    </source>
</evidence>
<dbReference type="FunFam" id="2.10.25.10:FF:000474">
    <property type="entry name" value="Teneurin transmembrane protein 2"/>
    <property type="match status" value="1"/>
</dbReference>
<dbReference type="PROSITE" id="PS01186">
    <property type="entry name" value="EGF_2"/>
    <property type="match status" value="3"/>
</dbReference>
<comment type="caution">
    <text evidence="41">The sequence shown here is derived from an EMBL/GenBank/DDBJ whole genome shotgun (WGS) entry which is preliminary data.</text>
</comment>
<dbReference type="Pfam" id="PF24329">
    <property type="entry name" value="FN-plug_TEN1-4"/>
    <property type="match status" value="1"/>
</dbReference>
<evidence type="ECO:0000313" key="42">
    <source>
        <dbReference type="Proteomes" id="UP000516260"/>
    </source>
</evidence>
<evidence type="ECO:0000256" key="30">
    <source>
        <dbReference type="ARBA" id="ARBA00057432"/>
    </source>
</evidence>
<evidence type="ECO:0000256" key="36">
    <source>
        <dbReference type="PROSITE-ProRule" id="PRU00076"/>
    </source>
</evidence>
<keyword evidence="21" id="KW-0333">Golgi apparatus</keyword>
<dbReference type="GO" id="GO:0007165">
    <property type="term" value="P:signal transduction"/>
    <property type="evidence" value="ECO:0007669"/>
    <property type="project" value="InterPro"/>
</dbReference>
<evidence type="ECO:0000256" key="4">
    <source>
        <dbReference type="ARBA" id="ARBA00004496"/>
    </source>
</evidence>
<keyword evidence="9" id="KW-1003">Cell membrane</keyword>
<evidence type="ECO:0000256" key="5">
    <source>
        <dbReference type="ARBA" id="ARBA00004552"/>
    </source>
</evidence>
<dbReference type="Pfam" id="PF06484">
    <property type="entry name" value="Ten_N"/>
    <property type="match status" value="2"/>
</dbReference>
<evidence type="ECO:0000256" key="24">
    <source>
        <dbReference type="ARBA" id="ARBA00023163"/>
    </source>
</evidence>
<comment type="function">
    <text evidence="30">Induces gene transcription inhibition.</text>
</comment>
<dbReference type="InterPro" id="IPR022385">
    <property type="entry name" value="Rhs_assc_core"/>
</dbReference>
<evidence type="ECO:0000256" key="27">
    <source>
        <dbReference type="ARBA" id="ARBA00023257"/>
    </source>
</evidence>
<dbReference type="Pfam" id="PF25024">
    <property type="entry name" value="EGF_TEN"/>
    <property type="match status" value="1"/>
</dbReference>
<dbReference type="Gene3D" id="2.120.10.30">
    <property type="entry name" value="TolB, C-terminal domain"/>
    <property type="match status" value="2"/>
</dbReference>
<organism evidence="41 42">
    <name type="scientific">Takifugu bimaculatus</name>
    <dbReference type="NCBI Taxonomy" id="433685"/>
    <lineage>
        <taxon>Eukaryota</taxon>
        <taxon>Metazoa</taxon>
        <taxon>Chordata</taxon>
        <taxon>Craniata</taxon>
        <taxon>Vertebrata</taxon>
        <taxon>Euteleostomi</taxon>
        <taxon>Actinopterygii</taxon>
        <taxon>Neopterygii</taxon>
        <taxon>Teleostei</taxon>
        <taxon>Neoteleostei</taxon>
        <taxon>Acanthomorphata</taxon>
        <taxon>Eupercaria</taxon>
        <taxon>Tetraodontiformes</taxon>
        <taxon>Tetradontoidea</taxon>
        <taxon>Tetraodontidae</taxon>
        <taxon>Takifugu</taxon>
    </lineage>
</organism>
<evidence type="ECO:0000256" key="29">
    <source>
        <dbReference type="ARBA" id="ARBA00046300"/>
    </source>
</evidence>
<dbReference type="GO" id="GO:0030175">
    <property type="term" value="C:filopodium"/>
    <property type="evidence" value="ECO:0007669"/>
    <property type="project" value="UniProtKB-SubCell"/>
</dbReference>
<evidence type="ECO:0000256" key="3">
    <source>
        <dbReference type="ARBA" id="ARBA00004486"/>
    </source>
</evidence>
<keyword evidence="15" id="KW-0677">Repeat</keyword>
<feature type="domain" description="EGF-like" evidence="39">
    <location>
        <begin position="729"/>
        <end position="760"/>
    </location>
</feature>
<sequence>MEEMDNKPYQPLSKGRHEMEMSYTSSSDESEDGRAHHRSYTSRETLPDYTHELRLTLGSHRERQNNYSQPQPDLDFCKPGQVRSPDFHLNQQQQQQHQEEEDESLCSRTAAHMHSRGYSLGVGSDMDTEPEVDPSPNHGLQHMWMRGLKSEQSSCLTSRANSALSLTDTEHDRKSEPDNELPSSPGGQFTFRPLPPPPPPPHACTCARPAPYAQVSLQRKTMPTRCQTGQGSQGGDTSSSTDQAQLHNSWVLNSNIPLETRQFLFKQGSGSSALLSGAAQGYPLTSGTVYSPPPRPLPRSSVTRPLFTFNKPHRCCNWKCTALSASLLTLTLALLLTYVIVVHLLGLTWHLRHGESQLYENGVSSGDHQQDDRSRPTSSIHLLDSLNPENTHGGDREKWVRGHAIDKGEIEIGTQQSQMVPPGLFWRFHMTVHHPTYIKFNLSLSHNALLGVYGRRNIPPTHTQFDFVKLLDGKALPRSLADPLLNAKSPKGLLLNNLQETGFIEYMDPGTWHLALYNDGRNLERVLLHSTPIDSMDGCSSDCNGNGECVAGHCHCFPGFLGPDCAKDSCPVLCSGNGVYEKGRCVCLAGWKGAECNVEEGQCIDPTCSNHGSCIQGICICSPAYKGTNCEQVDCVDPQCGGHGVCVRGECVCSAGWTGVNCDDPLPACQEQCSGHGTYLPESDTCACQPNWTGPDCYTELCPVPCGSHGVCSEGQCQCEEGWTGAACDQRACHPRCEEHGQCHDGTCICQPGWEGEQCNIVTHDLDVVVKDGCPGLCSGHGRCTLEQSGWRCVCQTGWSGPGCSVVMETDCSDGADNDGDGLIDCVDPDCCEQLSCGSDPLCHGSADPLVLLQQGPPSTNSAPSPASTHTQSFYQRIRFLLGKAATHTLPGDVPFDTSRVSVIRGSVALQDGSPLCRGQHHLPAASRVRLQHQSKGWKVGRFWVFLKHGPGSFFFRFHLSFIVLCFSFDLVTMGAMSVTLMFQRPPFLTQTRTILTPNNNFQVLEQVTMSREEGQPAKCDIRSVLSPYPLVLPYPLPRYAAACAEKGPAVPELQVVQEEVSIPGAFVKLNYLSSRAAGYLSMLRILLTPPSPLSPVSPLGGLSKVHVRASVEGRLYQRWYPAGPGLVHRLVWNKTDVYGQEVWGLTYATVSVGYEYESCPGVIQWERRTALLQGFELVPSNLGGWSLDKHHALNIRSGILHKGNGENVFLSQQPPVISTVMGNGFYRSVPCGPSCSGAARDMMLFAPVALASGPDGSLYVGDFNFIRRVHPDGYTRTILELKNRDTRHSTSPAHKYYLAMDPIGEVLYVSDTTSRRVYRVRNLGQPKDPSRNLEVVAGTGEQCLPFDQSHCGEGRKATEAALNNPRGIAVDKRGIVYFVDGTTIQKINERGLLSTVIGSNGLMSTQPLSCDARMDISQVRLEWPTDLAINPLDNSLYILDNNIVLQVSESLQVRIVAGRPIHCQVPGIDHHLVKWAAVRATLEAAKAIALSHLGTLYIAETDERRINRIQQVSTNGEISVISGAPSDCDCKIDPNCDCFSGDGGYARDARLKAPSALAVAPNGTLYIADLGNIRIRAVSPNQPQGNPTGLVEISSPLDQELYLFSQNGSHMHTKHMVTGHYLYNFSYGADGQLSGLMSRDGRGLQVRRDAHGVPLWLALPGGQVYWLSLSNSGTLRKVSAQGHDISHITYHGNTGLLATKSDENSWTTVYEYSNEGRVTNITLPTGEVSGFHSNLERWSRVEVEASTRENFVTSTNLSAGDTIYTFRQDHAQSTYRVSADGSFLVSLASGMELSLSTEPLLLGGVGGGVSPTASRCNISLPGDHAPSLIEWRQRKEQSKTNYSTYERRLRAHNRNLLSIDFDQSTKVGKIYDDHRKFTLHIQYDSLGRPVVWSPSSKYTEVNISYSGGGLLAAINRGEWSERLEYENDKVVSRAWVNGKIWSYTYADRSIMLLLHSKRRYIFEYDQTDRLVAVALPSMAKHTLQSLLSIGYYRNIHTPPASQASFVQDFTLDGRLLKTQYLGTGRSVIYRYTPAARLSEVVYDSTLVTFTYDDASGTVKTIHLTHSGFISSIRYRQTGLCRGRIAQIFRFSEEGLVNARFDYSYNNFRVTSMQAVINETPLPIDLYRYVDVSGRVEQFGKFSVIFYDLNQVITTHLMKHTKVFNSYGQVVEVQYEILKSIAFWMTVQYDNAGRTTTCDIRVGVDSNVTRYTYEYDADSQLLSVSVNERLQWRYSYDPNGNINLLSLGTSARLTPLRYDQRDRITHLGEFQYVVDEDGFLRQRANDLFEYNSNGLLTRMYNKMTKHTVWYRYDGLGRRVATKSSQGEQLQFFYADLSQPTRVSHLYNHSSNLITSLYYDLQGQLIAMELSSGEEYYVACDSVGSPRAVFSSKGRLVKEIFYTPYGEVYQDTNPDFQLVIGFHGGLYDPSTRLVHLGRRDYDTLAGRWTSPNHELWGELSKEPRPFNMYAFKNNCPSGRIEEVTQFTTDIGSWLQLFGFQLHNVVPGFSKPEVGRLEQTYELMKTQTQNWDSSKVVLGIQCELRRQLRSFISLERLPLVSQPVGSTNHRPPRPPPFGSRPSLLGPSIRFAVSHGRISAEVIGVASEDSRRVAAVLNGALHLSGLSFTVHGCDTHHFLQSRPIEEDLALGLGVGGRVLEGGVNVSVSQMSAVVNGRTRRFADITLQQGALCLCVRYGGNEEEERARVREEARKRAVEGAWQKERKRVELGDVGSRAWSEAEKQQLLSEGLVQGYDGYYSLPIEKQPELCDSPANIHFMTLSEVGGR</sequence>
<evidence type="ECO:0000259" key="40">
    <source>
        <dbReference type="PROSITE" id="PS51361"/>
    </source>
</evidence>
<feature type="domain" description="EGF-like" evidence="39">
    <location>
        <begin position="665"/>
        <end position="698"/>
    </location>
</feature>
<feature type="transmembrane region" description="Helical" evidence="38">
    <location>
        <begin position="322"/>
        <end position="347"/>
    </location>
</feature>
<comment type="caution">
    <text evidence="36">Lacks conserved residue(s) required for the propagation of feature annotation.</text>
</comment>
<reference evidence="41 42" key="1">
    <citation type="submission" date="2019-04" db="EMBL/GenBank/DDBJ databases">
        <title>The sequence and de novo assembly of Takifugu bimaculatus genome using PacBio and Hi-C technologies.</title>
        <authorList>
            <person name="Xu P."/>
            <person name="Liu B."/>
            <person name="Zhou Z."/>
        </authorList>
    </citation>
    <scope>NUCLEOTIDE SEQUENCE [LARGE SCALE GENOMIC DNA]</scope>
    <source>
        <strain evidence="41">TB-2018</strain>
        <tissue evidence="41">Muscle</tissue>
    </source>
</reference>
<dbReference type="InterPro" id="IPR000742">
    <property type="entry name" value="EGF"/>
</dbReference>
<dbReference type="PROSITE" id="PS51361">
    <property type="entry name" value="TENEURIN_N"/>
    <property type="match status" value="1"/>
</dbReference>
<dbReference type="Pfam" id="PF25020">
    <property type="entry name" value="TTR_TEN1-4"/>
    <property type="match status" value="1"/>
</dbReference>
<dbReference type="GO" id="GO:0005783">
    <property type="term" value="C:endoplasmic reticulum"/>
    <property type="evidence" value="ECO:0007669"/>
    <property type="project" value="UniProtKB-SubCell"/>
</dbReference>
<accession>A0A4Z2C4Q8</accession>
<evidence type="ECO:0000256" key="6">
    <source>
        <dbReference type="ARBA" id="ARBA00004555"/>
    </source>
</evidence>
<evidence type="ECO:0000256" key="9">
    <source>
        <dbReference type="ARBA" id="ARBA00022475"/>
    </source>
</evidence>
<dbReference type="GO" id="GO:0045211">
    <property type="term" value="C:postsynaptic membrane"/>
    <property type="evidence" value="ECO:0007669"/>
    <property type="project" value="UniProtKB-SubCell"/>
</dbReference>